<dbReference type="PROSITE" id="PS51257">
    <property type="entry name" value="PROKAR_LIPOPROTEIN"/>
    <property type="match status" value="1"/>
</dbReference>
<dbReference type="EMBL" id="BNJF01000002">
    <property type="protein sequence ID" value="GHO46203.1"/>
    <property type="molecule type" value="Genomic_DNA"/>
</dbReference>
<dbReference type="AlphaFoldDB" id="A0A8J3I5D1"/>
<dbReference type="Proteomes" id="UP000612362">
    <property type="component" value="Unassembled WGS sequence"/>
</dbReference>
<comment type="caution">
    <text evidence="1">The sequence shown here is derived from an EMBL/GenBank/DDBJ whole genome shotgun (WGS) entry which is preliminary data.</text>
</comment>
<dbReference type="SUPFAM" id="SSF49503">
    <property type="entry name" value="Cupredoxins"/>
    <property type="match status" value="1"/>
</dbReference>
<reference evidence="1" key="1">
    <citation type="submission" date="2020-10" db="EMBL/GenBank/DDBJ databases">
        <title>Taxonomic study of unclassified bacteria belonging to the class Ktedonobacteria.</title>
        <authorList>
            <person name="Yabe S."/>
            <person name="Wang C.M."/>
            <person name="Zheng Y."/>
            <person name="Sakai Y."/>
            <person name="Cavaletti L."/>
            <person name="Monciardini P."/>
            <person name="Donadio S."/>
        </authorList>
    </citation>
    <scope>NUCLEOTIDE SEQUENCE</scope>
    <source>
        <strain evidence="1">SOSP1-1</strain>
    </source>
</reference>
<organism evidence="1 2">
    <name type="scientific">Ktedonospora formicarum</name>
    <dbReference type="NCBI Taxonomy" id="2778364"/>
    <lineage>
        <taxon>Bacteria</taxon>
        <taxon>Bacillati</taxon>
        <taxon>Chloroflexota</taxon>
        <taxon>Ktedonobacteria</taxon>
        <taxon>Ktedonobacterales</taxon>
        <taxon>Ktedonobacteraceae</taxon>
        <taxon>Ktedonospora</taxon>
    </lineage>
</organism>
<evidence type="ECO:0000313" key="2">
    <source>
        <dbReference type="Proteomes" id="UP000612362"/>
    </source>
</evidence>
<dbReference type="InterPro" id="IPR008972">
    <property type="entry name" value="Cupredoxin"/>
</dbReference>
<sequence>MKRTSTRHGNRFMFFIAGCCLTLLILILSACGGDNGSTTSTTSNTSNNSTTAITIKESRGPSGDVYTFDPTTLTVKKGDKVTIENQTDEVQEITGGDASKAGVNVKIPINEKATTTFNTAGTFTIKTNKEATITVQVQ</sequence>
<protein>
    <recommendedName>
        <fullName evidence="3">EfeO-type cupredoxin-like domain-containing protein</fullName>
    </recommendedName>
</protein>
<dbReference type="Gene3D" id="2.60.40.420">
    <property type="entry name" value="Cupredoxins - blue copper proteins"/>
    <property type="match status" value="1"/>
</dbReference>
<dbReference type="RefSeq" id="WP_220195595.1">
    <property type="nucleotide sequence ID" value="NZ_BNJF01000002.1"/>
</dbReference>
<evidence type="ECO:0008006" key="3">
    <source>
        <dbReference type="Google" id="ProtNLM"/>
    </source>
</evidence>
<keyword evidence="2" id="KW-1185">Reference proteome</keyword>
<name>A0A8J3I5D1_9CHLR</name>
<gene>
    <name evidence="1" type="ORF">KSX_43660</name>
</gene>
<accession>A0A8J3I5D1</accession>
<evidence type="ECO:0000313" key="1">
    <source>
        <dbReference type="EMBL" id="GHO46203.1"/>
    </source>
</evidence>
<proteinExistence type="predicted"/>